<comment type="similarity">
    <text evidence="2 5">Belongs to the pseudouridine synthase TruB family. Type 1 subfamily.</text>
</comment>
<evidence type="ECO:0000256" key="1">
    <source>
        <dbReference type="ARBA" id="ARBA00000385"/>
    </source>
</evidence>
<dbReference type="AlphaFoldDB" id="A0A136KE10"/>
<dbReference type="GO" id="GO:1990481">
    <property type="term" value="P:mRNA pseudouridine synthesis"/>
    <property type="evidence" value="ECO:0007669"/>
    <property type="project" value="TreeGrafter"/>
</dbReference>
<dbReference type="GO" id="GO:0003723">
    <property type="term" value="F:RNA binding"/>
    <property type="evidence" value="ECO:0007669"/>
    <property type="project" value="InterPro"/>
</dbReference>
<dbReference type="GO" id="GO:0031119">
    <property type="term" value="P:tRNA pseudouridine synthesis"/>
    <property type="evidence" value="ECO:0007669"/>
    <property type="project" value="UniProtKB-UniRule"/>
</dbReference>
<sequence length="276" mass="30757">MIKQIINKITRDEYGRPSGIIAVDKPVGKSSHDMVDMVRKELGTRKVGHAGALDTFASGLLLILIGKDTKKADSLLAANKSYQARILLGMSTDTQDTEGVVIKQVDDTEVAEADCQTVLQKFVGVQDQFVSVYSSVKVSGNKLRVLMRDNRYNSRIDYFDEKKVIKFSPKEENPNLHEFEVEVPRKKINISGIELMKVELLKKSEIARYFPKSEQLPKIATLMDIVVHCSKGTYIRQLAEDIGASLGLPAVLVELRRTQISDVVIADAVDIHKLSN</sequence>
<dbReference type="PATRIC" id="fig|1617427.3.peg.1210"/>
<dbReference type="PANTHER" id="PTHR13767:SF2">
    <property type="entry name" value="PSEUDOURIDYLATE SYNTHASE TRUB1"/>
    <property type="match status" value="1"/>
</dbReference>
<reference evidence="7 8" key="1">
    <citation type="submission" date="2015-02" db="EMBL/GenBank/DDBJ databases">
        <title>Improved understanding of the partial-nitritation anammox process through 23 genomes representing the majority of the microbial community.</title>
        <authorList>
            <person name="Speth D.R."/>
            <person name="In T Zandt M."/>
            <person name="Guerrero Cruz S."/>
            <person name="Jetten M.S."/>
            <person name="Dutilh B.E."/>
        </authorList>
    </citation>
    <scope>NUCLEOTIDE SEQUENCE [LARGE SCALE GENOMIC DNA]</scope>
    <source>
        <strain evidence="7">OLB21</strain>
    </source>
</reference>
<evidence type="ECO:0000313" key="7">
    <source>
        <dbReference type="EMBL" id="KXK07654.1"/>
    </source>
</evidence>
<dbReference type="GO" id="GO:0160148">
    <property type="term" value="F:tRNA pseudouridine(55) synthase activity"/>
    <property type="evidence" value="ECO:0007669"/>
    <property type="project" value="UniProtKB-EC"/>
</dbReference>
<accession>A0A136KE10</accession>
<evidence type="ECO:0000313" key="8">
    <source>
        <dbReference type="Proteomes" id="UP000070449"/>
    </source>
</evidence>
<evidence type="ECO:0000256" key="2">
    <source>
        <dbReference type="ARBA" id="ARBA00005642"/>
    </source>
</evidence>
<evidence type="ECO:0000256" key="4">
    <source>
        <dbReference type="ARBA" id="ARBA00023235"/>
    </source>
</evidence>
<dbReference type="SUPFAM" id="SSF55120">
    <property type="entry name" value="Pseudouridine synthase"/>
    <property type="match status" value="1"/>
</dbReference>
<dbReference type="PANTHER" id="PTHR13767">
    <property type="entry name" value="TRNA-PSEUDOURIDINE SYNTHASE"/>
    <property type="match status" value="1"/>
</dbReference>
<keyword evidence="3 5" id="KW-0819">tRNA processing</keyword>
<evidence type="ECO:0000256" key="5">
    <source>
        <dbReference type="HAMAP-Rule" id="MF_01080"/>
    </source>
</evidence>
<dbReference type="InterPro" id="IPR020103">
    <property type="entry name" value="PsdUridine_synth_cat_dom_sf"/>
</dbReference>
<dbReference type="EMBL" id="JYPD01000032">
    <property type="protein sequence ID" value="KXK07654.1"/>
    <property type="molecule type" value="Genomic_DNA"/>
</dbReference>
<dbReference type="HAMAP" id="MF_01080">
    <property type="entry name" value="TruB_bact"/>
    <property type="match status" value="1"/>
</dbReference>
<proteinExistence type="inferred from homology"/>
<dbReference type="Gene3D" id="3.30.2350.10">
    <property type="entry name" value="Pseudouridine synthase"/>
    <property type="match status" value="1"/>
</dbReference>
<dbReference type="InterPro" id="IPR014780">
    <property type="entry name" value="tRNA_psdUridine_synth_TruB"/>
</dbReference>
<dbReference type="EC" id="5.4.99.25" evidence="5"/>
<dbReference type="STRING" id="1617427.UZ20_WS6002001163"/>
<feature type="active site" description="Nucleophile" evidence="5">
    <location>
        <position position="54"/>
    </location>
</feature>
<gene>
    <name evidence="5 7" type="primary">truB</name>
    <name evidence="7" type="ORF">UZ20_WS6002001163</name>
</gene>
<dbReference type="Proteomes" id="UP000070449">
    <property type="component" value="Unassembled WGS sequence"/>
</dbReference>
<evidence type="ECO:0000256" key="3">
    <source>
        <dbReference type="ARBA" id="ARBA00022694"/>
    </source>
</evidence>
<protein>
    <recommendedName>
        <fullName evidence="5">tRNA pseudouridine synthase B</fullName>
        <ecNumber evidence="5">5.4.99.25</ecNumber>
    </recommendedName>
    <alternativeName>
        <fullName evidence="5">tRNA pseudouridine(55) synthase</fullName>
        <shortName evidence="5">Psi55 synthase</shortName>
    </alternativeName>
    <alternativeName>
        <fullName evidence="5">tRNA pseudouridylate synthase</fullName>
    </alternativeName>
    <alternativeName>
        <fullName evidence="5">tRNA-uridine isomerase</fullName>
    </alternativeName>
</protein>
<comment type="catalytic activity">
    <reaction evidence="1 5">
        <text>uridine(55) in tRNA = pseudouridine(55) in tRNA</text>
        <dbReference type="Rhea" id="RHEA:42532"/>
        <dbReference type="Rhea" id="RHEA-COMP:10101"/>
        <dbReference type="Rhea" id="RHEA-COMP:10102"/>
        <dbReference type="ChEBI" id="CHEBI:65314"/>
        <dbReference type="ChEBI" id="CHEBI:65315"/>
        <dbReference type="EC" id="5.4.99.25"/>
    </reaction>
</comment>
<comment type="caution">
    <text evidence="7">The sequence shown here is derived from an EMBL/GenBank/DDBJ whole genome shotgun (WGS) entry which is preliminary data.</text>
</comment>
<keyword evidence="4 5" id="KW-0413">Isomerase</keyword>
<comment type="function">
    <text evidence="5">Responsible for synthesis of pseudouridine from uracil-55 in the psi GC loop of transfer RNAs.</text>
</comment>
<dbReference type="InterPro" id="IPR002501">
    <property type="entry name" value="PsdUridine_synth_N"/>
</dbReference>
<dbReference type="Pfam" id="PF01509">
    <property type="entry name" value="TruB_N"/>
    <property type="match status" value="1"/>
</dbReference>
<organism evidence="7 8">
    <name type="scientific">candidate division WS6 bacterium OLB21</name>
    <dbReference type="NCBI Taxonomy" id="1617427"/>
    <lineage>
        <taxon>Bacteria</taxon>
        <taxon>Candidatus Dojkabacteria</taxon>
    </lineage>
</organism>
<feature type="domain" description="Pseudouridine synthase II N-terminal" evidence="6">
    <location>
        <begin position="39"/>
        <end position="152"/>
    </location>
</feature>
<name>A0A136KE10_9BACT</name>
<evidence type="ECO:0000259" key="6">
    <source>
        <dbReference type="Pfam" id="PF01509"/>
    </source>
</evidence>